<dbReference type="InterPro" id="IPR036365">
    <property type="entry name" value="PGBD-like_sf"/>
</dbReference>
<evidence type="ECO:0000259" key="9">
    <source>
        <dbReference type="Pfam" id="PF01471"/>
    </source>
</evidence>
<dbReference type="InterPro" id="IPR042047">
    <property type="entry name" value="SleB_dom1"/>
</dbReference>
<organism evidence="11 12">
    <name type="scientific">Thermincola ferriacetica</name>
    <dbReference type="NCBI Taxonomy" id="281456"/>
    <lineage>
        <taxon>Bacteria</taxon>
        <taxon>Bacillati</taxon>
        <taxon>Bacillota</taxon>
        <taxon>Clostridia</taxon>
        <taxon>Eubacteriales</taxon>
        <taxon>Thermincolaceae</taxon>
        <taxon>Thermincola</taxon>
    </lineage>
</organism>
<dbReference type="Pfam" id="PF01471">
    <property type="entry name" value="PG_binding_1"/>
    <property type="match status" value="1"/>
</dbReference>
<dbReference type="RefSeq" id="WP_013121759.1">
    <property type="nucleotide sequence ID" value="NZ_LGTE01000009.1"/>
</dbReference>
<reference evidence="12" key="1">
    <citation type="submission" date="2015-07" db="EMBL/GenBank/DDBJ databases">
        <title>Complete Genome of Thermincola ferriacetica strain Z-0001T.</title>
        <authorList>
            <person name="Lusk B."/>
            <person name="Badalamenti J.P."/>
            <person name="Parameswaran P."/>
            <person name="Bond D.R."/>
            <person name="Torres C.I."/>
        </authorList>
    </citation>
    <scope>NUCLEOTIDE SEQUENCE [LARGE SCALE GENOMIC DNA]</scope>
    <source>
        <strain evidence="12">Z-0001</strain>
    </source>
</reference>
<dbReference type="InterPro" id="IPR036366">
    <property type="entry name" value="PGBDSf"/>
</dbReference>
<keyword evidence="6" id="KW-0749">Sporulation</keyword>
<proteinExistence type="inferred from homology"/>
<sequence precursor="true">MKNKKVLILSIVLATLFSGTLFCVHLFAQPATLYWGSKGSDVIKLQTRLKDWGYFKGPVDGVFGAATSRAVKNFQRKHGLTPDGVVGPATWRALGISAFSRGSNYTPSRGVSNRDEITLLARVINAEAGAEPYEGKVAVGAVILNRVESPSFPNTLAGVIYQPGAFESVSNGTINKPPSKESLRAAQDAMNGWDPVYGALYFWNPGKPVNKWIWSRKIIQRIGDHVFAR</sequence>
<evidence type="ECO:0000256" key="3">
    <source>
        <dbReference type="ARBA" id="ARBA00022544"/>
    </source>
</evidence>
<feature type="domain" description="Peptidoglycan binding-like" evidence="9">
    <location>
        <begin position="39"/>
        <end position="94"/>
    </location>
</feature>
<keyword evidence="3" id="KW-0309">Germination</keyword>
<dbReference type="PATRIC" id="fig|281456.6.peg.1690"/>
<keyword evidence="12" id="KW-1185">Reference proteome</keyword>
<feature type="domain" description="Cell wall hydrolase SleB" evidence="10">
    <location>
        <begin position="131"/>
        <end position="228"/>
    </location>
</feature>
<dbReference type="Gene3D" id="6.20.240.60">
    <property type="match status" value="1"/>
</dbReference>
<dbReference type="GO" id="GO:0071555">
    <property type="term" value="P:cell wall organization"/>
    <property type="evidence" value="ECO:0007669"/>
    <property type="project" value="UniProtKB-KW"/>
</dbReference>
<dbReference type="GO" id="GO:0030435">
    <property type="term" value="P:sporulation resulting in formation of a cellular spore"/>
    <property type="evidence" value="ECO:0007669"/>
    <property type="project" value="UniProtKB-KW"/>
</dbReference>
<evidence type="ECO:0000256" key="4">
    <source>
        <dbReference type="ARBA" id="ARBA00022729"/>
    </source>
</evidence>
<evidence type="ECO:0000313" key="11">
    <source>
        <dbReference type="EMBL" id="KNZ69766.1"/>
    </source>
</evidence>
<dbReference type="EMBL" id="LGTE01000009">
    <property type="protein sequence ID" value="KNZ69766.1"/>
    <property type="molecule type" value="Genomic_DNA"/>
</dbReference>
<comment type="similarity">
    <text evidence="1">Belongs to the SleB family.</text>
</comment>
<name>A0A0L6W2R9_9FIRM</name>
<evidence type="ECO:0000313" key="12">
    <source>
        <dbReference type="Proteomes" id="UP000037175"/>
    </source>
</evidence>
<dbReference type="Proteomes" id="UP000037175">
    <property type="component" value="Unassembled WGS sequence"/>
</dbReference>
<evidence type="ECO:0000256" key="5">
    <source>
        <dbReference type="ARBA" id="ARBA00022801"/>
    </source>
</evidence>
<dbReference type="NCBIfam" id="TIGR02869">
    <property type="entry name" value="spore_SleB"/>
    <property type="match status" value="1"/>
</dbReference>
<evidence type="ECO:0000256" key="6">
    <source>
        <dbReference type="ARBA" id="ARBA00022969"/>
    </source>
</evidence>
<gene>
    <name evidence="11" type="ORF">Tfer_1584</name>
</gene>
<evidence type="ECO:0000256" key="8">
    <source>
        <dbReference type="NCBIfam" id="TIGR02869"/>
    </source>
</evidence>
<evidence type="ECO:0000256" key="1">
    <source>
        <dbReference type="ARBA" id="ARBA00007010"/>
    </source>
</evidence>
<keyword evidence="4" id="KW-0732">Signal</keyword>
<evidence type="ECO:0000256" key="2">
    <source>
        <dbReference type="ARBA" id="ARBA00018364"/>
    </source>
</evidence>
<dbReference type="Pfam" id="PF07486">
    <property type="entry name" value="Hydrolase_2"/>
    <property type="match status" value="1"/>
</dbReference>
<evidence type="ECO:0000259" key="10">
    <source>
        <dbReference type="Pfam" id="PF07486"/>
    </source>
</evidence>
<protein>
    <recommendedName>
        <fullName evidence="2 8">Spore cortex-lytic enzyme</fullName>
    </recommendedName>
</protein>
<dbReference type="InterPro" id="IPR014224">
    <property type="entry name" value="Spore_cortex_SleB"/>
</dbReference>
<accession>A0A0L6W2R9</accession>
<dbReference type="AlphaFoldDB" id="A0A0L6W2R9"/>
<dbReference type="Gene3D" id="1.10.101.10">
    <property type="entry name" value="PGBD-like superfamily/PGBD"/>
    <property type="match status" value="1"/>
</dbReference>
<dbReference type="GO" id="GO:0009847">
    <property type="term" value="P:spore germination"/>
    <property type="evidence" value="ECO:0007669"/>
    <property type="project" value="UniProtKB-UniRule"/>
</dbReference>
<keyword evidence="7" id="KW-0961">Cell wall biogenesis/degradation</keyword>
<keyword evidence="5" id="KW-0378">Hydrolase</keyword>
<dbReference type="GO" id="GO:0016787">
    <property type="term" value="F:hydrolase activity"/>
    <property type="evidence" value="ECO:0007669"/>
    <property type="project" value="UniProtKB-KW"/>
</dbReference>
<dbReference type="Gene3D" id="1.10.10.2520">
    <property type="entry name" value="Cell wall hydrolase SleB, domain 1"/>
    <property type="match status" value="1"/>
</dbReference>
<dbReference type="SUPFAM" id="SSF47090">
    <property type="entry name" value="PGBD-like"/>
    <property type="match status" value="1"/>
</dbReference>
<dbReference type="InterPro" id="IPR011105">
    <property type="entry name" value="Cell_wall_hydrolase_SleB"/>
</dbReference>
<comment type="caution">
    <text evidence="11">The sequence shown here is derived from an EMBL/GenBank/DDBJ whole genome shotgun (WGS) entry which is preliminary data.</text>
</comment>
<dbReference type="InterPro" id="IPR002477">
    <property type="entry name" value="Peptidoglycan-bd-like"/>
</dbReference>
<evidence type="ECO:0000256" key="7">
    <source>
        <dbReference type="ARBA" id="ARBA00023316"/>
    </source>
</evidence>